<gene>
    <name evidence="2" type="ORF">SCF082_LOCUS10893</name>
</gene>
<sequence>MAAGPMKLVWILGLLGIAAEKRVPSLLRASPDYAPTYDEKRVPPTPLEVLSEKTALDALKARSAAAAADGISQQIQTLTAAGHAREAALGARSVARAARKDFEATKEETTDLLRFAEEAEELAKSATHSVEIGMDAMADIPARADGLIGRRLDLKLAKPLKELTELKAKRALAGHH</sequence>
<proteinExistence type="predicted"/>
<dbReference type="EMBL" id="CAXAMM010006424">
    <property type="protein sequence ID" value="CAK9010981.1"/>
    <property type="molecule type" value="Genomic_DNA"/>
</dbReference>
<feature type="chain" id="PRO_5045980863" evidence="1">
    <location>
        <begin position="21"/>
        <end position="176"/>
    </location>
</feature>
<organism evidence="2 3">
    <name type="scientific">Durusdinium trenchii</name>
    <dbReference type="NCBI Taxonomy" id="1381693"/>
    <lineage>
        <taxon>Eukaryota</taxon>
        <taxon>Sar</taxon>
        <taxon>Alveolata</taxon>
        <taxon>Dinophyceae</taxon>
        <taxon>Suessiales</taxon>
        <taxon>Symbiodiniaceae</taxon>
        <taxon>Durusdinium</taxon>
    </lineage>
</organism>
<evidence type="ECO:0000256" key="1">
    <source>
        <dbReference type="SAM" id="SignalP"/>
    </source>
</evidence>
<protein>
    <submittedName>
        <fullName evidence="2">Uncharacterized protein</fullName>
    </submittedName>
</protein>
<reference evidence="2 3" key="1">
    <citation type="submission" date="2024-02" db="EMBL/GenBank/DDBJ databases">
        <authorList>
            <person name="Chen Y."/>
            <person name="Shah S."/>
            <person name="Dougan E. K."/>
            <person name="Thang M."/>
            <person name="Chan C."/>
        </authorList>
    </citation>
    <scope>NUCLEOTIDE SEQUENCE [LARGE SCALE GENOMIC DNA]</scope>
</reference>
<evidence type="ECO:0000313" key="2">
    <source>
        <dbReference type="EMBL" id="CAK9010981.1"/>
    </source>
</evidence>
<keyword evidence="1" id="KW-0732">Signal</keyword>
<name>A0ABP0J9H0_9DINO</name>
<dbReference type="Proteomes" id="UP001642464">
    <property type="component" value="Unassembled WGS sequence"/>
</dbReference>
<evidence type="ECO:0000313" key="3">
    <source>
        <dbReference type="Proteomes" id="UP001642464"/>
    </source>
</evidence>
<keyword evidence="3" id="KW-1185">Reference proteome</keyword>
<comment type="caution">
    <text evidence="2">The sequence shown here is derived from an EMBL/GenBank/DDBJ whole genome shotgun (WGS) entry which is preliminary data.</text>
</comment>
<accession>A0ABP0J9H0</accession>
<feature type="signal peptide" evidence="1">
    <location>
        <begin position="1"/>
        <end position="20"/>
    </location>
</feature>